<accession>A0A2T0H045</accession>
<evidence type="ECO:0000256" key="1">
    <source>
        <dbReference type="SAM" id="MobiDB-lite"/>
    </source>
</evidence>
<evidence type="ECO:0000313" key="2">
    <source>
        <dbReference type="EMBL" id="PRW64742.1"/>
    </source>
</evidence>
<reference evidence="2 3" key="1">
    <citation type="submission" date="2018-03" db="EMBL/GenBank/DDBJ databases">
        <title>Actinopolyspora mortivallis from Sahara, screening for active biomolecules.</title>
        <authorList>
            <person name="Selama O."/>
            <person name="Wellington E.M.H."/>
            <person name="Hacene H."/>
        </authorList>
    </citation>
    <scope>NUCLEOTIDE SEQUENCE [LARGE SCALE GENOMIC DNA]</scope>
    <source>
        <strain evidence="2 3">M5A</strain>
    </source>
</reference>
<evidence type="ECO:0000313" key="3">
    <source>
        <dbReference type="Proteomes" id="UP000239352"/>
    </source>
</evidence>
<dbReference type="AlphaFoldDB" id="A0A2T0H045"/>
<dbReference type="Proteomes" id="UP000239352">
    <property type="component" value="Unassembled WGS sequence"/>
</dbReference>
<name>A0A2T0H045_ACTMO</name>
<comment type="caution">
    <text evidence="2">The sequence shown here is derived from an EMBL/GenBank/DDBJ whole genome shotgun (WGS) entry which is preliminary data.</text>
</comment>
<dbReference type="EMBL" id="PVSR01000002">
    <property type="protein sequence ID" value="PRW64742.1"/>
    <property type="molecule type" value="Genomic_DNA"/>
</dbReference>
<sequence length="62" mass="6278">MEPELTSDAVATGTEEDGGYSLPEAGHLLSEDLPEAVVAAVLDVLNHSSAITTATDGALPVE</sequence>
<protein>
    <recommendedName>
        <fullName evidence="4">Alpha/beta hydrolase</fullName>
    </recommendedName>
</protein>
<keyword evidence="3" id="KW-1185">Reference proteome</keyword>
<gene>
    <name evidence="2" type="ORF">CEP50_02570</name>
</gene>
<feature type="region of interest" description="Disordered" evidence="1">
    <location>
        <begin position="1"/>
        <end position="25"/>
    </location>
</feature>
<evidence type="ECO:0008006" key="4">
    <source>
        <dbReference type="Google" id="ProtNLM"/>
    </source>
</evidence>
<proteinExistence type="predicted"/>
<organism evidence="2 3">
    <name type="scientific">Actinopolyspora mortivallis</name>
    <dbReference type="NCBI Taxonomy" id="33906"/>
    <lineage>
        <taxon>Bacteria</taxon>
        <taxon>Bacillati</taxon>
        <taxon>Actinomycetota</taxon>
        <taxon>Actinomycetes</taxon>
        <taxon>Actinopolysporales</taxon>
        <taxon>Actinopolysporaceae</taxon>
        <taxon>Actinopolyspora</taxon>
    </lineage>
</organism>
<dbReference type="InParanoid" id="A0A2T0H045"/>